<evidence type="ECO:0000313" key="2">
    <source>
        <dbReference type="Proteomes" id="UP001055879"/>
    </source>
</evidence>
<accession>A0ACB9CNP0</accession>
<reference evidence="1 2" key="2">
    <citation type="journal article" date="2022" name="Mol. Ecol. Resour.">
        <title>The genomes of chicory, endive, great burdock and yacon provide insights into Asteraceae paleo-polyploidization history and plant inulin production.</title>
        <authorList>
            <person name="Fan W."/>
            <person name="Wang S."/>
            <person name="Wang H."/>
            <person name="Wang A."/>
            <person name="Jiang F."/>
            <person name="Liu H."/>
            <person name="Zhao H."/>
            <person name="Xu D."/>
            <person name="Zhang Y."/>
        </authorList>
    </citation>
    <scope>NUCLEOTIDE SEQUENCE [LARGE SCALE GENOMIC DNA]</scope>
    <source>
        <strain evidence="2">cv. Niubang</strain>
    </source>
</reference>
<dbReference type="EMBL" id="CM042050">
    <property type="protein sequence ID" value="KAI3735907.1"/>
    <property type="molecule type" value="Genomic_DNA"/>
</dbReference>
<evidence type="ECO:0000313" key="1">
    <source>
        <dbReference type="EMBL" id="KAI3735907.1"/>
    </source>
</evidence>
<organism evidence="1 2">
    <name type="scientific">Arctium lappa</name>
    <name type="common">Greater burdock</name>
    <name type="synonym">Lappa major</name>
    <dbReference type="NCBI Taxonomy" id="4217"/>
    <lineage>
        <taxon>Eukaryota</taxon>
        <taxon>Viridiplantae</taxon>
        <taxon>Streptophyta</taxon>
        <taxon>Embryophyta</taxon>
        <taxon>Tracheophyta</taxon>
        <taxon>Spermatophyta</taxon>
        <taxon>Magnoliopsida</taxon>
        <taxon>eudicotyledons</taxon>
        <taxon>Gunneridae</taxon>
        <taxon>Pentapetalae</taxon>
        <taxon>asterids</taxon>
        <taxon>campanulids</taxon>
        <taxon>Asterales</taxon>
        <taxon>Asteraceae</taxon>
        <taxon>Carduoideae</taxon>
        <taxon>Cardueae</taxon>
        <taxon>Arctiinae</taxon>
        <taxon>Arctium</taxon>
    </lineage>
</organism>
<gene>
    <name evidence="1" type="ORF">L6452_15432</name>
</gene>
<name>A0ACB9CNP0_ARCLA</name>
<keyword evidence="2" id="KW-1185">Reference proteome</keyword>
<reference evidence="2" key="1">
    <citation type="journal article" date="2022" name="Mol. Ecol. Resour.">
        <title>The genomes of chicory, endive, great burdock and yacon provide insights into Asteraceae palaeo-polyploidization history and plant inulin production.</title>
        <authorList>
            <person name="Fan W."/>
            <person name="Wang S."/>
            <person name="Wang H."/>
            <person name="Wang A."/>
            <person name="Jiang F."/>
            <person name="Liu H."/>
            <person name="Zhao H."/>
            <person name="Xu D."/>
            <person name="Zhang Y."/>
        </authorList>
    </citation>
    <scope>NUCLEOTIDE SEQUENCE [LARGE SCALE GENOMIC DNA]</scope>
    <source>
        <strain evidence="2">cv. Niubang</strain>
    </source>
</reference>
<protein>
    <submittedName>
        <fullName evidence="1">Uncharacterized protein</fullName>
    </submittedName>
</protein>
<dbReference type="Proteomes" id="UP001055879">
    <property type="component" value="Linkage Group LG04"/>
</dbReference>
<sequence length="271" mass="30155">MIWAWGSREILCESRKPPKIARSGKVDARWERARKGRRPGEPASGGHAPGGYDPEPRHAKHRAAPNQAFLWAAPHRALLGTGRYLVPGAWGLVDQTVGPYVVASWAELGDLLSYSDLLSYNRSRAKRGRYSWVKGELVSSSSKVYRSRNPPKIARSGKADARWERAWKGRRPGEPAPAGHALGGYDPKPRHAKHWAAPHRALHRATPHRALHREAPHRVLLDTGRYLAPGAWGSVDQNVGPYVVASWAEHGVNQCRDPLLLEIVWLIILIT</sequence>
<comment type="caution">
    <text evidence="1">The sequence shown here is derived from an EMBL/GenBank/DDBJ whole genome shotgun (WGS) entry which is preliminary data.</text>
</comment>
<proteinExistence type="predicted"/>